<dbReference type="RefSeq" id="WP_103932925.1">
    <property type="nucleotide sequence ID" value="NZ_FNVA01000003.1"/>
</dbReference>
<protein>
    <submittedName>
        <fullName evidence="2">BadF-type ATPase</fullName>
    </submittedName>
</protein>
<gene>
    <name evidence="2" type="ORF">SAMN05421819_2014</name>
</gene>
<dbReference type="PANTHER" id="PTHR43190">
    <property type="entry name" value="N-ACETYL-D-GLUCOSAMINE KINASE"/>
    <property type="match status" value="1"/>
</dbReference>
<accession>A0A1H5XXK7</accession>
<dbReference type="AlphaFoldDB" id="A0A1H5XXK7"/>
<feature type="domain" description="ATPase BadF/BadG/BcrA/BcrD type" evidence="1">
    <location>
        <begin position="7"/>
        <end position="294"/>
    </location>
</feature>
<evidence type="ECO:0000259" key="1">
    <source>
        <dbReference type="Pfam" id="PF01869"/>
    </source>
</evidence>
<dbReference type="SUPFAM" id="SSF53067">
    <property type="entry name" value="Actin-like ATPase domain"/>
    <property type="match status" value="2"/>
</dbReference>
<dbReference type="CDD" id="cd24007">
    <property type="entry name" value="ASKHA_NBD_eukNAGK-like"/>
    <property type="match status" value="1"/>
</dbReference>
<proteinExistence type="predicted"/>
<evidence type="ECO:0000313" key="2">
    <source>
        <dbReference type="EMBL" id="SEG16265.1"/>
    </source>
</evidence>
<name>A0A1H5XXK7_9BACT</name>
<dbReference type="Gene3D" id="3.30.420.40">
    <property type="match status" value="2"/>
</dbReference>
<dbReference type="Proteomes" id="UP000236728">
    <property type="component" value="Unassembled WGS sequence"/>
</dbReference>
<organism evidence="2 3">
    <name type="scientific">Bryocella elongata</name>
    <dbReference type="NCBI Taxonomy" id="863522"/>
    <lineage>
        <taxon>Bacteria</taxon>
        <taxon>Pseudomonadati</taxon>
        <taxon>Acidobacteriota</taxon>
        <taxon>Terriglobia</taxon>
        <taxon>Terriglobales</taxon>
        <taxon>Acidobacteriaceae</taxon>
        <taxon>Bryocella</taxon>
    </lineage>
</organism>
<reference evidence="2 3" key="1">
    <citation type="submission" date="2016-10" db="EMBL/GenBank/DDBJ databases">
        <authorList>
            <person name="de Groot N.N."/>
        </authorList>
    </citation>
    <scope>NUCLEOTIDE SEQUENCE [LARGE SCALE GENOMIC DNA]</scope>
    <source>
        <strain evidence="2 3">DSM 22489</strain>
    </source>
</reference>
<sequence>MPLYLAVDAGGTKTDFALADETTTLARTRAGSIKRMRVDATTAEANLDAALTELTSASGLSLQHVVRTCVGTAGETVPMVVDWIRGAFGARVAGELVIRGDVEIALDAGFRGGEGILVLAGTGSNVIARGADGKLQGAGGYGPVLADQGSGHRIGQRALRRIFLAKDERVPTLLSEEVLRFWQLGSLNELIAFVHADPRPDISKLAPIVLRCAEAGDALALEVLAHEGEELGYLVRLLLRRSWSDGAHLPSLAFAGSVMEHYVPVRQALLKAVRAEFAGVGELPGVVDPVEGALWRARLAGVTA</sequence>
<dbReference type="InterPro" id="IPR052519">
    <property type="entry name" value="Euk-type_GlcNAc_Kinase"/>
</dbReference>
<dbReference type="PANTHER" id="PTHR43190:SF3">
    <property type="entry name" value="N-ACETYL-D-GLUCOSAMINE KINASE"/>
    <property type="match status" value="1"/>
</dbReference>
<dbReference type="EMBL" id="FNVA01000003">
    <property type="protein sequence ID" value="SEG16265.1"/>
    <property type="molecule type" value="Genomic_DNA"/>
</dbReference>
<dbReference type="Pfam" id="PF01869">
    <property type="entry name" value="BcrAD_BadFG"/>
    <property type="match status" value="1"/>
</dbReference>
<dbReference type="InterPro" id="IPR002731">
    <property type="entry name" value="ATPase_BadF"/>
</dbReference>
<dbReference type="OrthoDB" id="9772633at2"/>
<keyword evidence="3" id="KW-1185">Reference proteome</keyword>
<evidence type="ECO:0000313" key="3">
    <source>
        <dbReference type="Proteomes" id="UP000236728"/>
    </source>
</evidence>
<dbReference type="InterPro" id="IPR043129">
    <property type="entry name" value="ATPase_NBD"/>
</dbReference>